<dbReference type="InterPro" id="IPR003961">
    <property type="entry name" value="FN3_dom"/>
</dbReference>
<evidence type="ECO:0000259" key="3">
    <source>
        <dbReference type="PROSITE" id="PS50853"/>
    </source>
</evidence>
<organism evidence="4 5">
    <name type="scientific">Candidatus Magasanikbacteria bacterium CG_4_10_14_0_2_um_filter_33_14</name>
    <dbReference type="NCBI Taxonomy" id="1974636"/>
    <lineage>
        <taxon>Bacteria</taxon>
        <taxon>Candidatus Magasanikiibacteriota</taxon>
    </lineage>
</organism>
<evidence type="ECO:0000256" key="2">
    <source>
        <dbReference type="SAM" id="SignalP"/>
    </source>
</evidence>
<dbReference type="PANTHER" id="PTHR46708:SF2">
    <property type="entry name" value="FIBRONECTIN TYPE-III DOMAIN-CONTAINING PROTEIN"/>
    <property type="match status" value="1"/>
</dbReference>
<evidence type="ECO:0000256" key="1">
    <source>
        <dbReference type="ARBA" id="ARBA00022737"/>
    </source>
</evidence>
<proteinExistence type="predicted"/>
<dbReference type="InterPro" id="IPR036116">
    <property type="entry name" value="FN3_sf"/>
</dbReference>
<reference evidence="5" key="1">
    <citation type="submission" date="2017-09" db="EMBL/GenBank/DDBJ databases">
        <title>Depth-based differentiation of microbial function through sediment-hosted aquifers and enrichment of novel symbionts in the deep terrestrial subsurface.</title>
        <authorList>
            <person name="Probst A.J."/>
            <person name="Ladd B."/>
            <person name="Jarett J.K."/>
            <person name="Geller-Mcgrath D.E."/>
            <person name="Sieber C.M.K."/>
            <person name="Emerson J.B."/>
            <person name="Anantharaman K."/>
            <person name="Thomas B.C."/>
            <person name="Malmstrom R."/>
            <person name="Stieglmeier M."/>
            <person name="Klingl A."/>
            <person name="Woyke T."/>
            <person name="Ryan C.M."/>
            <person name="Banfield J.F."/>
        </authorList>
    </citation>
    <scope>NUCLEOTIDE SEQUENCE [LARGE SCALE GENOMIC DNA]</scope>
</reference>
<dbReference type="AlphaFoldDB" id="A0A2M7V9K7"/>
<evidence type="ECO:0000313" key="4">
    <source>
        <dbReference type="EMBL" id="PIZ95538.1"/>
    </source>
</evidence>
<dbReference type="InterPro" id="IPR013783">
    <property type="entry name" value="Ig-like_fold"/>
</dbReference>
<name>A0A2M7V9K7_9BACT</name>
<dbReference type="PANTHER" id="PTHR46708">
    <property type="entry name" value="TENASCIN"/>
    <property type="match status" value="1"/>
</dbReference>
<dbReference type="EMBL" id="PFPL01000051">
    <property type="protein sequence ID" value="PIZ95538.1"/>
    <property type="molecule type" value="Genomic_DNA"/>
</dbReference>
<protein>
    <recommendedName>
        <fullName evidence="3">Fibronectin type-III domain-containing protein</fullName>
    </recommendedName>
</protein>
<dbReference type="InterPro" id="IPR050991">
    <property type="entry name" value="ECM_Regulatory_Proteins"/>
</dbReference>
<comment type="caution">
    <text evidence="4">The sequence shown here is derived from an EMBL/GenBank/DDBJ whole genome shotgun (WGS) entry which is preliminary data.</text>
</comment>
<feature type="signal peptide" evidence="2">
    <location>
        <begin position="1"/>
        <end position="34"/>
    </location>
</feature>
<dbReference type="CDD" id="cd00063">
    <property type="entry name" value="FN3"/>
    <property type="match status" value="2"/>
</dbReference>
<accession>A0A2M7V9K7</accession>
<dbReference type="SUPFAM" id="SSF49265">
    <property type="entry name" value="Fibronectin type III"/>
    <property type="match status" value="1"/>
</dbReference>
<dbReference type="SMART" id="SM00060">
    <property type="entry name" value="FN3"/>
    <property type="match status" value="2"/>
</dbReference>
<keyword evidence="1" id="KW-0677">Repeat</keyword>
<feature type="chain" id="PRO_5014740625" description="Fibronectin type-III domain-containing protein" evidence="2">
    <location>
        <begin position="35"/>
        <end position="781"/>
    </location>
</feature>
<evidence type="ECO:0000313" key="5">
    <source>
        <dbReference type="Proteomes" id="UP000231453"/>
    </source>
</evidence>
<dbReference type="PROSITE" id="PS51257">
    <property type="entry name" value="PROKAR_LIPOPROTEIN"/>
    <property type="match status" value="1"/>
</dbReference>
<feature type="domain" description="Fibronectin type-III" evidence="3">
    <location>
        <begin position="246"/>
        <end position="334"/>
    </location>
</feature>
<sequence length="781" mass="85137">MYYQKQKTIQLFSNIIAGCVFVLCLVFVPNIAHAADPASGTYTSDIKDAGAPSQFGDITWNDTTPAGTTITMEMRAGNSSDLSDGVWTTTTKGYDLGVGFDGMRYYQYRITFATDNGDFVPSVEDVSIEWTTQTLSASLISTAFDSGEANIILNNLSWTEDLPDETTDVQLQLRTSPDGATWTDWMGPDGMSDTYFTDNTGGETLPESITDATDDEWIQYQVILTSNGSATPSISSLTLAMNPPAPPGAPVIGDFTDVTTSTITLNWGTVTDTVYYIVSSTVPDFTSVTTTEITYTFDSGLEPNTRYYYEVVARDQYVQDSATSTQRSKYTNPNTPLAVSATANGQTSVNLTWSANSNPSDTVYKIYSLDSSNNSVLRGSTTSTSYTVTGLTSGTSYTFTIRAIYNADNTSYEESDASSSITTAVPAKAVSLTLTPTSAPTSFSFSGSTETHTAEVSAITQVGDVYKASLTLHSTQVDTGPLGPGEGVNVDLDGNGSNETGVTMNSVTASSANFTLSAIPQGSGGLFTNPPTITNNNIQGTDNTTSTEKLKAVVINNGAKTTNKQIVTLNFNIQNAKQMAISNDPEFENTSYQPYQSQTSWTITEGNGTKIVYVRFRSAEGGTITYSGLITLTEQITDDPNSINLEENIMCSLEKEQAYKTNKNNSVYYLTKQCTKRAFPNPQVYFSYFSNWNQVKVITTEELNKIKDDSNYLMILNPIIDLKENTLIKTIDNPKVYVIQNNERHWIKTEETFNNLNYHWNEVVTVGDDVLGKYLEGDDIE</sequence>
<gene>
    <name evidence="4" type="ORF">COX80_04145</name>
</gene>
<dbReference type="Pfam" id="PF00041">
    <property type="entry name" value="fn3"/>
    <property type="match status" value="1"/>
</dbReference>
<keyword evidence="2" id="KW-0732">Signal</keyword>
<dbReference type="PROSITE" id="PS50853">
    <property type="entry name" value="FN3"/>
    <property type="match status" value="2"/>
</dbReference>
<dbReference type="Gene3D" id="2.60.40.10">
    <property type="entry name" value="Immunoglobulins"/>
    <property type="match status" value="2"/>
</dbReference>
<feature type="domain" description="Fibronectin type-III" evidence="3">
    <location>
        <begin position="335"/>
        <end position="426"/>
    </location>
</feature>
<dbReference type="Proteomes" id="UP000231453">
    <property type="component" value="Unassembled WGS sequence"/>
</dbReference>